<dbReference type="SMART" id="SM00218">
    <property type="entry name" value="ZU5"/>
    <property type="match status" value="1"/>
</dbReference>
<dbReference type="InterPro" id="IPR013098">
    <property type="entry name" value="Ig_I-set"/>
</dbReference>
<dbReference type="SMART" id="SM00408">
    <property type="entry name" value="IGc2"/>
    <property type="match status" value="1"/>
</dbReference>
<dbReference type="InterPro" id="IPR000884">
    <property type="entry name" value="TSP1_rpt"/>
</dbReference>
<evidence type="ECO:0000256" key="5">
    <source>
        <dbReference type="ARBA" id="ARBA00022692"/>
    </source>
</evidence>
<evidence type="ECO:0000256" key="11">
    <source>
        <dbReference type="ARBA" id="ARBA00023180"/>
    </source>
</evidence>
<dbReference type="SMART" id="SM00209">
    <property type="entry name" value="TSP1"/>
    <property type="match status" value="1"/>
</dbReference>
<keyword evidence="9" id="KW-1015">Disulfide bond</keyword>
<dbReference type="SUPFAM" id="SSF82895">
    <property type="entry name" value="TSP-1 type 1 repeat"/>
    <property type="match status" value="1"/>
</dbReference>
<evidence type="ECO:0000259" key="14">
    <source>
        <dbReference type="PROSITE" id="PS50017"/>
    </source>
</evidence>
<dbReference type="InterPro" id="IPR037936">
    <property type="entry name" value="UNC5A-D"/>
</dbReference>
<dbReference type="PANTHER" id="PTHR12582">
    <property type="entry name" value="NETRIN RECEPTOR UNC5"/>
    <property type="match status" value="1"/>
</dbReference>
<dbReference type="Pfam" id="PF07679">
    <property type="entry name" value="I-set"/>
    <property type="match status" value="1"/>
</dbReference>
<evidence type="ECO:0000313" key="17">
    <source>
        <dbReference type="Ensembl" id="ENSAPEP00000025647.1"/>
    </source>
</evidence>
<dbReference type="InterPro" id="IPR013783">
    <property type="entry name" value="Ig-like_fold"/>
</dbReference>
<evidence type="ECO:0000256" key="3">
    <source>
        <dbReference type="ARBA" id="ARBA00022473"/>
    </source>
</evidence>
<dbReference type="OMA" id="DESSXLR"/>
<dbReference type="InterPro" id="IPR011029">
    <property type="entry name" value="DEATH-like_dom_sf"/>
</dbReference>
<keyword evidence="5 13" id="KW-0812">Transmembrane</keyword>
<dbReference type="SMART" id="SM00005">
    <property type="entry name" value="DEATH"/>
    <property type="match status" value="1"/>
</dbReference>
<dbReference type="FunFam" id="2.60.40.10:FF:000039">
    <property type="entry name" value="Unc-5 netrin receptor C"/>
    <property type="match status" value="1"/>
</dbReference>
<dbReference type="InterPro" id="IPR003598">
    <property type="entry name" value="Ig_sub2"/>
</dbReference>
<dbReference type="InterPro" id="IPR007110">
    <property type="entry name" value="Ig-like_dom"/>
</dbReference>
<reference evidence="17" key="3">
    <citation type="submission" date="2025-09" db="UniProtKB">
        <authorList>
            <consortium name="Ensembl"/>
        </authorList>
    </citation>
    <scope>IDENTIFICATION</scope>
</reference>
<keyword evidence="18" id="KW-1185">Reference proteome</keyword>
<dbReference type="SMART" id="SM00409">
    <property type="entry name" value="IG"/>
    <property type="match status" value="1"/>
</dbReference>
<comment type="similarity">
    <text evidence="2 13">Belongs to the unc-5 family.</text>
</comment>
<feature type="domain" description="Death" evidence="14">
    <location>
        <begin position="790"/>
        <end position="845"/>
    </location>
</feature>
<dbReference type="GO" id="GO:0007411">
    <property type="term" value="P:axon guidance"/>
    <property type="evidence" value="ECO:0007669"/>
    <property type="project" value="TreeGrafter"/>
</dbReference>
<dbReference type="InterPro" id="IPR036179">
    <property type="entry name" value="Ig-like_dom_sf"/>
</dbReference>
<evidence type="ECO:0000256" key="13">
    <source>
        <dbReference type="RuleBase" id="RU367033"/>
    </source>
</evidence>
<sequence>CETPTASLVLLEPLWLPWLHNANCCLAGATGDAQPDALPSVQGTLPHFIQEPEDAYIVKSNPIKLRCRAAPALQIFFKCNGEWVHQNEHFSQEYKDLNTGLKVREVMINVSRQQVEDFHGPEDYWCLCVAWSHLGTSKSRKATVRIAYLRKNFEQDPQGKEVPINGMIVLHCRPPEGVPVAEVEWLKNEELVSSLTDDNIDTRADHNLIINEARLSDSGNYTCLASNIVAKRRSATATVIVFVDGGWDEWSEWTVCSSQCDRQRSRECNSPAPRHRGRMCEGNSEASENCTDGLCMDSSNDVALYSGLGAGIIAVAILVVAVMLYRKNHSEYGVDVIDSSALTGGFQSFNFKTTRQGNPLLLNSSMQPDLTVGRTYSTPLCFQDATDKELFDPLPDIKVKVQSSFMVSLGVAERAEFHAKGPAETFPRDLSRDYCSTMDRRKKGLLTLNGPFSSCKEQLRTSGVFGHPGGRLVVPNTGVSLLVPHGAVAENMSWEMYMVINQGEASVQTLEGCEILLGPEVTYGPQGLDLFCPVAMTIAHCAEMDAENWNVQLKKKTQDNKWEEVMSVEQESTSCYCLMDSTSCHLLLDQPGSYALVGEPLTQAAVKRLKLAVFGSMEAGSVSYSLRVYCVDDTPHAFQGVVAAERSRGGQLLEEPKMLPFRANTFSLQVSIQDVPQFLWSIKPFTTCQEFSFPQVWCSNQQPLHCAFSLERYSPATAQLSCKISVRQVKGHEQILQVYTAVAETEKESVPFFMQTDCTITSQTGSKAFKIPLSIRQRICATFDTANAKGKDWQLLAQKLHLDRNLGYFAKQQSPSAVILSLWEARHQDSADLDSLASALEEIGKIHSRSSPKDQDEYLRQEGIDLTKRNSPECDFRSY</sequence>
<feature type="transmembrane region" description="Helical" evidence="13">
    <location>
        <begin position="302"/>
        <end position="325"/>
    </location>
</feature>
<keyword evidence="4" id="KW-1003">Cell membrane</keyword>
<evidence type="ECO:0000259" key="16">
    <source>
        <dbReference type="PROSITE" id="PS51145"/>
    </source>
</evidence>
<dbReference type="FunFam" id="1.10.533.10:FF:000001">
    <property type="entry name" value="Unc-5 netrin receptor B"/>
    <property type="match status" value="1"/>
</dbReference>
<proteinExistence type="inferred from homology"/>
<evidence type="ECO:0000256" key="7">
    <source>
        <dbReference type="ARBA" id="ARBA00022989"/>
    </source>
</evidence>
<keyword evidence="11" id="KW-0325">Glycoprotein</keyword>
<dbReference type="FunFam" id="2.20.100.10:FF:000002">
    <property type="entry name" value="Unc-5 netrin receptor C"/>
    <property type="match status" value="1"/>
</dbReference>
<dbReference type="Pfam" id="PF25609">
    <property type="entry name" value="Unc5_NetrinR_N"/>
    <property type="match status" value="1"/>
</dbReference>
<keyword evidence="12 13" id="KW-0393">Immunoglobulin domain</keyword>
<accession>A0A3P8TRG8</accession>
<dbReference type="PROSITE" id="PS50017">
    <property type="entry name" value="DEATH_DOMAIN"/>
    <property type="match status" value="1"/>
</dbReference>
<keyword evidence="10 13" id="KW-0675">Receptor</keyword>
<reference evidence="17" key="2">
    <citation type="submission" date="2025-08" db="UniProtKB">
        <authorList>
            <consortium name="Ensembl"/>
        </authorList>
    </citation>
    <scope>IDENTIFICATION</scope>
</reference>
<dbReference type="Gene3D" id="2.20.100.10">
    <property type="entry name" value="Thrombospondin type-1 (TSP1) repeat"/>
    <property type="match status" value="1"/>
</dbReference>
<feature type="signal peptide" evidence="13">
    <location>
        <begin position="1"/>
        <end position="22"/>
    </location>
</feature>
<evidence type="ECO:0000256" key="6">
    <source>
        <dbReference type="ARBA" id="ARBA00022729"/>
    </source>
</evidence>
<evidence type="ECO:0000259" key="15">
    <source>
        <dbReference type="PROSITE" id="PS50835"/>
    </source>
</evidence>
<dbReference type="SUPFAM" id="SSF47986">
    <property type="entry name" value="DEATH domain"/>
    <property type="match status" value="1"/>
</dbReference>
<dbReference type="AlphaFoldDB" id="A0A3P8TRG8"/>
<dbReference type="InterPro" id="IPR003599">
    <property type="entry name" value="Ig_sub"/>
</dbReference>
<keyword evidence="7 13" id="KW-1133">Transmembrane helix</keyword>
<evidence type="ECO:0000256" key="2">
    <source>
        <dbReference type="ARBA" id="ARBA00009844"/>
    </source>
</evidence>
<reference evidence="17 18" key="1">
    <citation type="submission" date="2018-03" db="EMBL/GenBank/DDBJ databases">
        <title>Finding Nemo's genes: A chromosome-scale reference assembly of the genome of the orange clownfish Amphiprion percula.</title>
        <authorList>
            <person name="Lehmann R."/>
        </authorList>
    </citation>
    <scope>NUCLEOTIDE SEQUENCE</scope>
</reference>
<feature type="domain" description="Ig-like" evidence="15">
    <location>
        <begin position="158"/>
        <end position="240"/>
    </location>
</feature>
<dbReference type="PROSITE" id="PS51145">
    <property type="entry name" value="ZU5"/>
    <property type="match status" value="1"/>
</dbReference>
<evidence type="ECO:0000256" key="1">
    <source>
        <dbReference type="ARBA" id="ARBA00004251"/>
    </source>
</evidence>
<dbReference type="GeneTree" id="ENSGT00950000182815"/>
<dbReference type="InterPro" id="IPR000488">
    <property type="entry name" value="Death_dom"/>
</dbReference>
<dbReference type="Proteomes" id="UP000265080">
    <property type="component" value="Chromosome 5"/>
</dbReference>
<comment type="subcellular location">
    <subcellularLocation>
        <location evidence="1 13">Cell membrane</location>
        <topology evidence="1 13">Single-pass type I membrane protein</topology>
    </subcellularLocation>
</comment>
<dbReference type="FunFam" id="2.60.40.10:FF:000037">
    <property type="entry name" value="Unc-5 netrin receptor C"/>
    <property type="match status" value="1"/>
</dbReference>
<organism evidence="17 18">
    <name type="scientific">Amphiprion percula</name>
    <name type="common">Orange clownfish</name>
    <name type="synonym">Lutjanus percula</name>
    <dbReference type="NCBI Taxonomy" id="161767"/>
    <lineage>
        <taxon>Eukaryota</taxon>
        <taxon>Metazoa</taxon>
        <taxon>Chordata</taxon>
        <taxon>Craniata</taxon>
        <taxon>Vertebrata</taxon>
        <taxon>Euteleostomi</taxon>
        <taxon>Actinopterygii</taxon>
        <taxon>Neopterygii</taxon>
        <taxon>Teleostei</taxon>
        <taxon>Neoteleostei</taxon>
        <taxon>Acanthomorphata</taxon>
        <taxon>Ovalentaria</taxon>
        <taxon>Pomacentridae</taxon>
        <taxon>Amphiprion</taxon>
    </lineage>
</organism>
<protein>
    <recommendedName>
        <fullName evidence="13">Netrin receptor UNC5</fullName>
    </recommendedName>
</protein>
<keyword evidence="6 13" id="KW-0732">Signal</keyword>
<dbReference type="PANTHER" id="PTHR12582:SF5">
    <property type="entry name" value="NETRIN RECEPTOR UNC5D"/>
    <property type="match status" value="1"/>
</dbReference>
<dbReference type="STRING" id="161767.ENSAPEP00000025647"/>
<evidence type="ECO:0000256" key="10">
    <source>
        <dbReference type="ARBA" id="ARBA00023170"/>
    </source>
</evidence>
<comment type="function">
    <text evidence="13">Receptor for netrin required for axon guidance. Mediates axon repulsion of neuronal growth cones in the developing nervous system upon ligand binding.</text>
</comment>
<dbReference type="GO" id="GO:0005886">
    <property type="term" value="C:plasma membrane"/>
    <property type="evidence" value="ECO:0007669"/>
    <property type="project" value="UniProtKB-SubCell"/>
</dbReference>
<dbReference type="SUPFAM" id="SSF48726">
    <property type="entry name" value="Immunoglobulin"/>
    <property type="match status" value="2"/>
</dbReference>
<evidence type="ECO:0000256" key="12">
    <source>
        <dbReference type="ARBA" id="ARBA00023319"/>
    </source>
</evidence>
<dbReference type="FunFam" id="2.60.220.30:FF:000006">
    <property type="entry name" value="Unc-5 netrin receptor D"/>
    <property type="match status" value="1"/>
</dbReference>
<dbReference type="InterPro" id="IPR000906">
    <property type="entry name" value="ZU5_dom"/>
</dbReference>
<dbReference type="Pfam" id="PF00791">
    <property type="entry name" value="ZU5"/>
    <property type="match status" value="1"/>
</dbReference>
<dbReference type="Ensembl" id="ENSAPET00000026322.1">
    <property type="protein sequence ID" value="ENSAPEP00000025647.1"/>
    <property type="gene ID" value="ENSAPEG00000018218.1"/>
</dbReference>
<dbReference type="InterPro" id="IPR057755">
    <property type="entry name" value="UNC5A-D-like_N"/>
</dbReference>
<evidence type="ECO:0000256" key="9">
    <source>
        <dbReference type="ARBA" id="ARBA00023157"/>
    </source>
</evidence>
<evidence type="ECO:0000313" key="18">
    <source>
        <dbReference type="Proteomes" id="UP000265080"/>
    </source>
</evidence>
<feature type="chain" id="PRO_5025074680" description="Netrin receptor UNC5" evidence="13">
    <location>
        <begin position="23"/>
        <end position="879"/>
    </location>
</feature>
<dbReference type="Gene3D" id="2.60.220.30">
    <property type="match status" value="1"/>
</dbReference>
<dbReference type="Pfam" id="PF00531">
    <property type="entry name" value="Death"/>
    <property type="match status" value="1"/>
</dbReference>
<keyword evidence="3 13" id="KW-0217">Developmental protein</keyword>
<dbReference type="InterPro" id="IPR036383">
    <property type="entry name" value="TSP1_rpt_sf"/>
</dbReference>
<keyword evidence="8 13" id="KW-0472">Membrane</keyword>
<evidence type="ECO:0000256" key="8">
    <source>
        <dbReference type="ARBA" id="ARBA00023136"/>
    </source>
</evidence>
<dbReference type="Pfam" id="PF17217">
    <property type="entry name" value="UPA"/>
    <property type="match status" value="1"/>
</dbReference>
<dbReference type="PROSITE" id="PS50092">
    <property type="entry name" value="TSP1"/>
    <property type="match status" value="1"/>
</dbReference>
<dbReference type="PROSITE" id="PS50835">
    <property type="entry name" value="IG_LIKE"/>
    <property type="match status" value="1"/>
</dbReference>
<dbReference type="Gene3D" id="2.60.40.10">
    <property type="entry name" value="Immunoglobulins"/>
    <property type="match status" value="2"/>
</dbReference>
<dbReference type="Gene3D" id="1.10.533.10">
    <property type="entry name" value="Death Domain, Fas"/>
    <property type="match status" value="1"/>
</dbReference>
<dbReference type="GO" id="GO:0005042">
    <property type="term" value="F:netrin receptor activity"/>
    <property type="evidence" value="ECO:0007669"/>
    <property type="project" value="UniProtKB-UniRule"/>
</dbReference>
<evidence type="ECO:0000256" key="4">
    <source>
        <dbReference type="ARBA" id="ARBA00022475"/>
    </source>
</evidence>
<feature type="domain" description="ZU5" evidence="16">
    <location>
        <begin position="459"/>
        <end position="600"/>
    </location>
</feature>
<dbReference type="InterPro" id="IPR033772">
    <property type="entry name" value="UPA"/>
</dbReference>
<name>A0A3P8TRG8_AMPPE</name>